<feature type="region of interest" description="Disordered" evidence="1">
    <location>
        <begin position="219"/>
        <end position="243"/>
    </location>
</feature>
<feature type="compositionally biased region" description="Polar residues" evidence="1">
    <location>
        <begin position="222"/>
        <end position="243"/>
    </location>
</feature>
<organism evidence="3 4">
    <name type="scientific">Rubroshorea leprosula</name>
    <dbReference type="NCBI Taxonomy" id="152421"/>
    <lineage>
        <taxon>Eukaryota</taxon>
        <taxon>Viridiplantae</taxon>
        <taxon>Streptophyta</taxon>
        <taxon>Embryophyta</taxon>
        <taxon>Tracheophyta</taxon>
        <taxon>Spermatophyta</taxon>
        <taxon>Magnoliopsida</taxon>
        <taxon>eudicotyledons</taxon>
        <taxon>Gunneridae</taxon>
        <taxon>Pentapetalae</taxon>
        <taxon>rosids</taxon>
        <taxon>malvids</taxon>
        <taxon>Malvales</taxon>
        <taxon>Dipterocarpaceae</taxon>
        <taxon>Rubroshorea</taxon>
    </lineage>
</organism>
<name>A0AAV5KV27_9ROSI</name>
<evidence type="ECO:0000256" key="1">
    <source>
        <dbReference type="SAM" id="MobiDB-lite"/>
    </source>
</evidence>
<dbReference type="PANTHER" id="PTHR31170:SF25">
    <property type="entry name" value="BNAA09G04570D PROTEIN"/>
    <property type="match status" value="1"/>
</dbReference>
<gene>
    <name evidence="3" type="ORF">SLEP1_g37579</name>
</gene>
<keyword evidence="4" id="KW-1185">Reference proteome</keyword>
<dbReference type="InterPro" id="IPR004158">
    <property type="entry name" value="DUF247_pln"/>
</dbReference>
<sequence>MSQKSEVVEHQISVEDEWNFSKEEERNLRTLEEDLPDMTKPKIRRVTHILRNNESLKRFFEPNFVAIGPLHHSKHPDSRLYKAEKAKLKLAAMFVEGSGTTKEALYHKIKEELTSLKACYGSKEIETWNDYQLAFIFLVDGCALLRFIDCAANDKLTDLVFKTDLLTFAKLDLFLLENQLPYQLLQLLISSCSSTRVKELNKSIEDFISKNVVSLAGRQKQEQNTTEAQESQQQNPASADFQQPQEQQPAHLLALLREKMIFEVKSAERPAETFQRFLEAYIFRERKPRHYGHSFRNIKELKERGIRLRMSKTSSIKDVSFSRAILNFCFASLNVPPITVDDSTGPKFMNLIAFEMSYDFENKFEVTSYISFLDYLIDREEDVRELSDSGVLQNELGSDKDVADLFNTISKNLVPDPEAYSEVKLAIQEHCNCALATYVVQLYYTYFSSPWSFLAFVGAILGLFFQAIQSYYKVYGKESATN</sequence>
<keyword evidence="2" id="KW-0472">Membrane</keyword>
<dbReference type="EMBL" id="BPVZ01000079">
    <property type="protein sequence ID" value="GKV28542.1"/>
    <property type="molecule type" value="Genomic_DNA"/>
</dbReference>
<comment type="caution">
    <text evidence="3">The sequence shown here is derived from an EMBL/GenBank/DDBJ whole genome shotgun (WGS) entry which is preliminary data.</text>
</comment>
<evidence type="ECO:0000313" key="4">
    <source>
        <dbReference type="Proteomes" id="UP001054252"/>
    </source>
</evidence>
<proteinExistence type="predicted"/>
<protein>
    <submittedName>
        <fullName evidence="3">Uncharacterized protein</fullName>
    </submittedName>
</protein>
<reference evidence="3 4" key="1">
    <citation type="journal article" date="2021" name="Commun. Biol.">
        <title>The genome of Shorea leprosula (Dipterocarpaceae) highlights the ecological relevance of drought in aseasonal tropical rainforests.</title>
        <authorList>
            <person name="Ng K.K.S."/>
            <person name="Kobayashi M.J."/>
            <person name="Fawcett J.A."/>
            <person name="Hatakeyama M."/>
            <person name="Paape T."/>
            <person name="Ng C.H."/>
            <person name="Ang C.C."/>
            <person name="Tnah L.H."/>
            <person name="Lee C.T."/>
            <person name="Nishiyama T."/>
            <person name="Sese J."/>
            <person name="O'Brien M.J."/>
            <person name="Copetti D."/>
            <person name="Mohd Noor M.I."/>
            <person name="Ong R.C."/>
            <person name="Putra M."/>
            <person name="Sireger I.Z."/>
            <person name="Indrioko S."/>
            <person name="Kosugi Y."/>
            <person name="Izuno A."/>
            <person name="Isagi Y."/>
            <person name="Lee S.L."/>
            <person name="Shimizu K.K."/>
        </authorList>
    </citation>
    <scope>NUCLEOTIDE SEQUENCE [LARGE SCALE GENOMIC DNA]</scope>
    <source>
        <strain evidence="3">214</strain>
    </source>
</reference>
<keyword evidence="2" id="KW-1133">Transmembrane helix</keyword>
<accession>A0AAV5KV27</accession>
<feature type="transmembrane region" description="Helical" evidence="2">
    <location>
        <begin position="443"/>
        <end position="465"/>
    </location>
</feature>
<dbReference type="Pfam" id="PF03140">
    <property type="entry name" value="DUF247"/>
    <property type="match status" value="1"/>
</dbReference>
<dbReference type="PANTHER" id="PTHR31170">
    <property type="entry name" value="BNAC04G53230D PROTEIN"/>
    <property type="match status" value="1"/>
</dbReference>
<keyword evidence="2" id="KW-0812">Transmembrane</keyword>
<evidence type="ECO:0000313" key="3">
    <source>
        <dbReference type="EMBL" id="GKV28542.1"/>
    </source>
</evidence>
<dbReference type="Proteomes" id="UP001054252">
    <property type="component" value="Unassembled WGS sequence"/>
</dbReference>
<evidence type="ECO:0000256" key="2">
    <source>
        <dbReference type="SAM" id="Phobius"/>
    </source>
</evidence>
<dbReference type="AlphaFoldDB" id="A0AAV5KV27"/>